<dbReference type="Proteomes" id="UP000244005">
    <property type="component" value="Unassembled WGS sequence"/>
</dbReference>
<reference evidence="2" key="1">
    <citation type="journal article" date="2017" name="Cell">
        <title>Insights into land plant evolution garnered from the Marchantia polymorpha genome.</title>
        <authorList>
            <person name="Bowman J.L."/>
            <person name="Kohchi T."/>
            <person name="Yamato K.T."/>
            <person name="Jenkins J."/>
            <person name="Shu S."/>
            <person name="Ishizaki K."/>
            <person name="Yamaoka S."/>
            <person name="Nishihama R."/>
            <person name="Nakamura Y."/>
            <person name="Berger F."/>
            <person name="Adam C."/>
            <person name="Aki S.S."/>
            <person name="Althoff F."/>
            <person name="Araki T."/>
            <person name="Arteaga-Vazquez M.A."/>
            <person name="Balasubrmanian S."/>
            <person name="Barry K."/>
            <person name="Bauer D."/>
            <person name="Boehm C.R."/>
            <person name="Briginshaw L."/>
            <person name="Caballero-Perez J."/>
            <person name="Catarino B."/>
            <person name="Chen F."/>
            <person name="Chiyoda S."/>
            <person name="Chovatia M."/>
            <person name="Davies K.M."/>
            <person name="Delmans M."/>
            <person name="Demura T."/>
            <person name="Dierschke T."/>
            <person name="Dolan L."/>
            <person name="Dorantes-Acosta A.E."/>
            <person name="Eklund D.M."/>
            <person name="Florent S.N."/>
            <person name="Flores-Sandoval E."/>
            <person name="Fujiyama A."/>
            <person name="Fukuzawa H."/>
            <person name="Galik B."/>
            <person name="Grimanelli D."/>
            <person name="Grimwood J."/>
            <person name="Grossniklaus U."/>
            <person name="Hamada T."/>
            <person name="Haseloff J."/>
            <person name="Hetherington A.J."/>
            <person name="Higo A."/>
            <person name="Hirakawa Y."/>
            <person name="Hundley H.N."/>
            <person name="Ikeda Y."/>
            <person name="Inoue K."/>
            <person name="Inoue S.I."/>
            <person name="Ishida S."/>
            <person name="Jia Q."/>
            <person name="Kakita M."/>
            <person name="Kanazawa T."/>
            <person name="Kawai Y."/>
            <person name="Kawashima T."/>
            <person name="Kennedy M."/>
            <person name="Kinose K."/>
            <person name="Kinoshita T."/>
            <person name="Kohara Y."/>
            <person name="Koide E."/>
            <person name="Komatsu K."/>
            <person name="Kopischke S."/>
            <person name="Kubo M."/>
            <person name="Kyozuka J."/>
            <person name="Lagercrantz U."/>
            <person name="Lin S.S."/>
            <person name="Lindquist E."/>
            <person name="Lipzen A.M."/>
            <person name="Lu C.W."/>
            <person name="De Luna E."/>
            <person name="Martienssen R.A."/>
            <person name="Minamino N."/>
            <person name="Mizutani M."/>
            <person name="Mizutani M."/>
            <person name="Mochizuki N."/>
            <person name="Monte I."/>
            <person name="Mosher R."/>
            <person name="Nagasaki H."/>
            <person name="Nakagami H."/>
            <person name="Naramoto S."/>
            <person name="Nishitani K."/>
            <person name="Ohtani M."/>
            <person name="Okamoto T."/>
            <person name="Okumura M."/>
            <person name="Phillips J."/>
            <person name="Pollak B."/>
            <person name="Reinders A."/>
            <person name="Rovekamp M."/>
            <person name="Sano R."/>
            <person name="Sawa S."/>
            <person name="Schmid M.W."/>
            <person name="Shirakawa M."/>
            <person name="Solano R."/>
            <person name="Spunde A."/>
            <person name="Suetsugu N."/>
            <person name="Sugano S."/>
            <person name="Sugiyama A."/>
            <person name="Sun R."/>
            <person name="Suzuki Y."/>
            <person name="Takenaka M."/>
            <person name="Takezawa D."/>
            <person name="Tomogane H."/>
            <person name="Tsuzuki M."/>
            <person name="Ueda T."/>
            <person name="Umeda M."/>
            <person name="Ward J.M."/>
            <person name="Watanabe Y."/>
            <person name="Yazaki K."/>
            <person name="Yokoyama R."/>
            <person name="Yoshitake Y."/>
            <person name="Yotsui I."/>
            <person name="Zachgo S."/>
            <person name="Schmutz J."/>
        </authorList>
    </citation>
    <scope>NUCLEOTIDE SEQUENCE [LARGE SCALE GENOMIC DNA]</scope>
    <source>
        <strain evidence="2">Tak-1</strain>
    </source>
</reference>
<dbReference type="AlphaFoldDB" id="A0A2R6WWL8"/>
<dbReference type="Gramene" id="Mp6g01760.1">
    <property type="protein sequence ID" value="Mp6g01760.1.cds"/>
    <property type="gene ID" value="Mp6g01760"/>
</dbReference>
<proteinExistence type="predicted"/>
<name>A0A2R6WWL8_MARPO</name>
<gene>
    <name evidence="1" type="ORF">MARPO_0052s0028</name>
</gene>
<evidence type="ECO:0000313" key="1">
    <source>
        <dbReference type="EMBL" id="PTQ38225.1"/>
    </source>
</evidence>
<accession>A0A2R6WWL8</accession>
<sequence>MPGSLGFQPGPESVVGTHDVPRRHSCFLRRTTFLVHSATSYLGVDNYDLNHYVRLSPES</sequence>
<protein>
    <submittedName>
        <fullName evidence="1">Uncharacterized protein</fullName>
    </submittedName>
</protein>
<organism evidence="1 2">
    <name type="scientific">Marchantia polymorpha</name>
    <name type="common">Common liverwort</name>
    <name type="synonym">Marchantia aquatica</name>
    <dbReference type="NCBI Taxonomy" id="3197"/>
    <lineage>
        <taxon>Eukaryota</taxon>
        <taxon>Viridiplantae</taxon>
        <taxon>Streptophyta</taxon>
        <taxon>Embryophyta</taxon>
        <taxon>Marchantiophyta</taxon>
        <taxon>Marchantiopsida</taxon>
        <taxon>Marchantiidae</taxon>
        <taxon>Marchantiales</taxon>
        <taxon>Marchantiaceae</taxon>
        <taxon>Marchantia</taxon>
    </lineage>
</organism>
<dbReference type="EMBL" id="KZ772724">
    <property type="protein sequence ID" value="PTQ38225.1"/>
    <property type="molecule type" value="Genomic_DNA"/>
</dbReference>
<evidence type="ECO:0000313" key="2">
    <source>
        <dbReference type="Proteomes" id="UP000244005"/>
    </source>
</evidence>
<keyword evidence="2" id="KW-1185">Reference proteome</keyword>